<dbReference type="PANTHER" id="PTHR10276">
    <property type="entry name" value="CORE-BINDING FACTOR, BETA SUBUNIT"/>
    <property type="match status" value="1"/>
</dbReference>
<dbReference type="InterPro" id="IPR036552">
    <property type="entry name" value="CBF_bsu_sf"/>
</dbReference>
<reference evidence="5 6" key="1">
    <citation type="journal article" date="2014" name="Nat. Genet.">
        <title>Genome and transcriptome of the porcine whipworm Trichuris suis.</title>
        <authorList>
            <person name="Jex A.R."/>
            <person name="Nejsum P."/>
            <person name="Schwarz E.M."/>
            <person name="Hu L."/>
            <person name="Young N.D."/>
            <person name="Hall R.S."/>
            <person name="Korhonen P.K."/>
            <person name="Liao S."/>
            <person name="Thamsborg S."/>
            <person name="Xia J."/>
            <person name="Xu P."/>
            <person name="Wang S."/>
            <person name="Scheerlinck J.P."/>
            <person name="Hofmann A."/>
            <person name="Sternberg P.W."/>
            <person name="Wang J."/>
            <person name="Gasser R.B."/>
        </authorList>
    </citation>
    <scope>NUCLEOTIDE SEQUENCE [LARGE SCALE GENOMIC DNA]</scope>
    <source>
        <strain evidence="5">DCEP-RM93F</strain>
        <strain evidence="4">DCEP-RM93M</strain>
    </source>
</reference>
<dbReference type="EMBL" id="KL363193">
    <property type="protein sequence ID" value="KFD56470.1"/>
    <property type="molecule type" value="Genomic_DNA"/>
</dbReference>
<evidence type="ECO:0000313" key="6">
    <source>
        <dbReference type="Proteomes" id="UP000030764"/>
    </source>
</evidence>
<dbReference type="AlphaFoldDB" id="A0A085NNF0"/>
<dbReference type="InterPro" id="IPR003417">
    <property type="entry name" value="CBF_beta"/>
</dbReference>
<dbReference type="GO" id="GO:0003713">
    <property type="term" value="F:transcription coactivator activity"/>
    <property type="evidence" value="ECO:0007669"/>
    <property type="project" value="InterPro"/>
</dbReference>
<dbReference type="Proteomes" id="UP000030764">
    <property type="component" value="Unassembled WGS sequence"/>
</dbReference>
<comment type="subcellular location">
    <subcellularLocation>
        <location evidence="1">Nucleus</location>
    </subcellularLocation>
</comment>
<keyword evidence="2" id="KW-0539">Nucleus</keyword>
<dbReference type="Gene3D" id="2.40.250.10">
    <property type="entry name" value="Core binding factor, beta subunit"/>
    <property type="match status" value="1"/>
</dbReference>
<keyword evidence="6" id="KW-1185">Reference proteome</keyword>
<evidence type="ECO:0000256" key="2">
    <source>
        <dbReference type="ARBA" id="ARBA00023242"/>
    </source>
</evidence>
<name>A0A085NNF0_9BILA</name>
<protein>
    <recommendedName>
        <fullName evidence="7">Protein brother</fullName>
    </recommendedName>
</protein>
<comment type="similarity">
    <text evidence="3">Belongs to the CBF-beta family.</text>
</comment>
<evidence type="ECO:0008006" key="7">
    <source>
        <dbReference type="Google" id="ProtNLM"/>
    </source>
</evidence>
<dbReference type="OrthoDB" id="10026505at2759"/>
<dbReference type="EMBL" id="KL367484">
    <property type="protein sequence ID" value="KFD70996.1"/>
    <property type="molecule type" value="Genomic_DNA"/>
</dbReference>
<evidence type="ECO:0000256" key="3">
    <source>
        <dbReference type="ARBA" id="ARBA00025734"/>
    </source>
</evidence>
<dbReference type="GO" id="GO:0043565">
    <property type="term" value="F:sequence-specific DNA binding"/>
    <property type="evidence" value="ECO:0007669"/>
    <property type="project" value="TreeGrafter"/>
</dbReference>
<dbReference type="GO" id="GO:0016513">
    <property type="term" value="C:core-binding factor complex"/>
    <property type="evidence" value="ECO:0007669"/>
    <property type="project" value="TreeGrafter"/>
</dbReference>
<dbReference type="Pfam" id="PF02312">
    <property type="entry name" value="CBF_beta"/>
    <property type="match status" value="2"/>
</dbReference>
<proteinExistence type="inferred from homology"/>
<dbReference type="PANTHER" id="PTHR10276:SF3">
    <property type="entry name" value="CORE-BINDING FACTOR SUBUNIT BETA"/>
    <property type="match status" value="1"/>
</dbReference>
<dbReference type="GO" id="GO:0006357">
    <property type="term" value="P:regulation of transcription by RNA polymerase II"/>
    <property type="evidence" value="ECO:0007669"/>
    <property type="project" value="TreeGrafter"/>
</dbReference>
<sequence length="233" mass="25646">MPRVVADQKSKFETDELFVSVSRPTEIVYTGLLCGNEEERRRQFLRDCFDRHLNVVRSGHTHFGCAYHYRKRRLQAFLPAGLNLELDISGGDDPSLAADSLNTESDPVKVFVCAHMILNGVCVRLRGWIDRITLRGTGVLEFDSIHAELERQRLDLEAGIHCTTATAATSSLLVYESSSAGNGGDAGPPVSELKRSMQTVAKSTLEGTAVGLHCEPSVLFDQLSNKRENAAVK</sequence>
<evidence type="ECO:0000256" key="1">
    <source>
        <dbReference type="ARBA" id="ARBA00004123"/>
    </source>
</evidence>
<organism evidence="5">
    <name type="scientific">Trichuris suis</name>
    <name type="common">pig whipworm</name>
    <dbReference type="NCBI Taxonomy" id="68888"/>
    <lineage>
        <taxon>Eukaryota</taxon>
        <taxon>Metazoa</taxon>
        <taxon>Ecdysozoa</taxon>
        <taxon>Nematoda</taxon>
        <taxon>Enoplea</taxon>
        <taxon>Dorylaimia</taxon>
        <taxon>Trichinellida</taxon>
        <taxon>Trichuridae</taxon>
        <taxon>Trichuris</taxon>
    </lineage>
</organism>
<accession>A0A085NNF0</accession>
<evidence type="ECO:0000313" key="4">
    <source>
        <dbReference type="EMBL" id="KFD56470.1"/>
    </source>
</evidence>
<dbReference type="Proteomes" id="UP000030758">
    <property type="component" value="Unassembled WGS sequence"/>
</dbReference>
<dbReference type="SUPFAM" id="SSF50723">
    <property type="entry name" value="Core binding factor beta, CBF"/>
    <property type="match status" value="1"/>
</dbReference>
<evidence type="ECO:0000313" key="5">
    <source>
        <dbReference type="EMBL" id="KFD70996.1"/>
    </source>
</evidence>
<gene>
    <name evidence="4" type="ORF">M513_02574</name>
    <name evidence="5" type="ORF">M514_02574</name>
</gene>